<keyword evidence="6" id="KW-0808">Transferase</keyword>
<dbReference type="KEGG" id="mpsc:MPSYJ_31600"/>
<keyword evidence="6" id="KW-0489">Methyltransferase</keyword>
<dbReference type="PANTHER" id="PTHR21496">
    <property type="entry name" value="FERREDOXIN-RELATED"/>
    <property type="match status" value="1"/>
</dbReference>
<evidence type="ECO:0000259" key="5">
    <source>
        <dbReference type="PROSITE" id="PS51296"/>
    </source>
</evidence>
<dbReference type="GO" id="GO:0032259">
    <property type="term" value="P:methylation"/>
    <property type="evidence" value="ECO:0007669"/>
    <property type="project" value="UniProtKB-KW"/>
</dbReference>
<proteinExistence type="predicted"/>
<dbReference type="GO" id="GO:0004497">
    <property type="term" value="F:monooxygenase activity"/>
    <property type="evidence" value="ECO:0007669"/>
    <property type="project" value="UniProtKB-ARBA"/>
</dbReference>
<reference evidence="6 7" key="1">
    <citation type="journal article" date="2019" name="Emerg. Microbes Infect.">
        <title>Comprehensive subspecies identification of 175 nontuberculous mycobacteria species based on 7547 genomic profiles.</title>
        <authorList>
            <person name="Matsumoto Y."/>
            <person name="Kinjo T."/>
            <person name="Motooka D."/>
            <person name="Nabeya D."/>
            <person name="Jung N."/>
            <person name="Uechi K."/>
            <person name="Horii T."/>
            <person name="Iida T."/>
            <person name="Fujita J."/>
            <person name="Nakamura S."/>
        </authorList>
    </citation>
    <scope>NUCLEOTIDE SEQUENCE [LARGE SCALE GENOMIC DNA]</scope>
    <source>
        <strain evidence="6 7">JCM 13323</strain>
    </source>
</reference>
<evidence type="ECO:0000313" key="7">
    <source>
        <dbReference type="Proteomes" id="UP000466514"/>
    </source>
</evidence>
<evidence type="ECO:0000313" key="6">
    <source>
        <dbReference type="EMBL" id="BBX69699.1"/>
    </source>
</evidence>
<dbReference type="Gene3D" id="2.102.10.10">
    <property type="entry name" value="Rieske [2Fe-2S] iron-sulphur domain"/>
    <property type="match status" value="1"/>
</dbReference>
<keyword evidence="4" id="KW-0411">Iron-sulfur</keyword>
<evidence type="ECO:0000256" key="3">
    <source>
        <dbReference type="ARBA" id="ARBA00023004"/>
    </source>
</evidence>
<dbReference type="PANTHER" id="PTHR21496:SF23">
    <property type="entry name" value="3-PHENYLPROPIONATE_CINNAMIC ACID DIOXYGENASE FERREDOXIN SUBUNIT"/>
    <property type="match status" value="1"/>
</dbReference>
<dbReference type="AlphaFoldDB" id="A0A7I7ME97"/>
<dbReference type="EMBL" id="AP022574">
    <property type="protein sequence ID" value="BBX69699.1"/>
    <property type="molecule type" value="Genomic_DNA"/>
</dbReference>
<dbReference type="GO" id="GO:0051537">
    <property type="term" value="F:2 iron, 2 sulfur cluster binding"/>
    <property type="evidence" value="ECO:0007669"/>
    <property type="project" value="UniProtKB-KW"/>
</dbReference>
<accession>A0A7I7ME97</accession>
<gene>
    <name evidence="6" type="ORF">MPSYJ_31600</name>
</gene>
<dbReference type="GO" id="GO:0008168">
    <property type="term" value="F:methyltransferase activity"/>
    <property type="evidence" value="ECO:0007669"/>
    <property type="project" value="UniProtKB-KW"/>
</dbReference>
<keyword evidence="3" id="KW-0408">Iron</keyword>
<dbReference type="InterPro" id="IPR036922">
    <property type="entry name" value="Rieske_2Fe-2S_sf"/>
</dbReference>
<organism evidence="6 7">
    <name type="scientific">Mycolicibacterium psychrotolerans</name>
    <dbReference type="NCBI Taxonomy" id="216929"/>
    <lineage>
        <taxon>Bacteria</taxon>
        <taxon>Bacillati</taxon>
        <taxon>Actinomycetota</taxon>
        <taxon>Actinomycetes</taxon>
        <taxon>Mycobacteriales</taxon>
        <taxon>Mycobacteriaceae</taxon>
        <taxon>Mycolicibacterium</taxon>
    </lineage>
</organism>
<keyword evidence="1" id="KW-0001">2Fe-2S</keyword>
<feature type="domain" description="Rieske" evidence="5">
    <location>
        <begin position="8"/>
        <end position="103"/>
    </location>
</feature>
<dbReference type="Proteomes" id="UP000466514">
    <property type="component" value="Chromosome"/>
</dbReference>
<keyword evidence="2" id="KW-0479">Metal-binding</keyword>
<evidence type="ECO:0000256" key="4">
    <source>
        <dbReference type="ARBA" id="ARBA00023014"/>
    </source>
</evidence>
<dbReference type="InterPro" id="IPR017941">
    <property type="entry name" value="Rieske_2Fe-2S"/>
</dbReference>
<evidence type="ECO:0000256" key="2">
    <source>
        <dbReference type="ARBA" id="ARBA00022723"/>
    </source>
</evidence>
<sequence length="113" mass="11715">MSDLGVSIDVGPVDLVPPGEGRTFAVDGTQVAVFRLRDGSLRAIDAVCPHRGGPLADGLTDDCVVVCPLHGHTFDMASGSETSGADLSVRSYPVEVVDGAIRVTFWPVTPPAV</sequence>
<dbReference type="SUPFAM" id="SSF50022">
    <property type="entry name" value="ISP domain"/>
    <property type="match status" value="1"/>
</dbReference>
<dbReference type="PROSITE" id="PS51296">
    <property type="entry name" value="RIESKE"/>
    <property type="match status" value="1"/>
</dbReference>
<evidence type="ECO:0000256" key="1">
    <source>
        <dbReference type="ARBA" id="ARBA00022714"/>
    </source>
</evidence>
<dbReference type="GO" id="GO:0046872">
    <property type="term" value="F:metal ion binding"/>
    <property type="evidence" value="ECO:0007669"/>
    <property type="project" value="UniProtKB-KW"/>
</dbReference>
<dbReference type="GO" id="GO:0016705">
    <property type="term" value="F:oxidoreductase activity, acting on paired donors, with incorporation or reduction of molecular oxygen"/>
    <property type="evidence" value="ECO:0007669"/>
    <property type="project" value="UniProtKB-ARBA"/>
</dbReference>
<protein>
    <submittedName>
        <fullName evidence="6">tRNA-(Guanine-N1)-methyltransferase</fullName>
    </submittedName>
</protein>
<dbReference type="Pfam" id="PF00355">
    <property type="entry name" value="Rieske"/>
    <property type="match status" value="1"/>
</dbReference>
<name>A0A7I7ME97_9MYCO</name>
<keyword evidence="7" id="KW-1185">Reference proteome</keyword>
<dbReference type="RefSeq" id="WP_163723125.1">
    <property type="nucleotide sequence ID" value="NZ_AP022574.1"/>
</dbReference>